<keyword evidence="2" id="KW-1185">Reference proteome</keyword>
<dbReference type="Gene3D" id="3.10.310.20">
    <property type="entry name" value="DHHA2 domain"/>
    <property type="match status" value="1"/>
</dbReference>
<dbReference type="InterPro" id="IPR038222">
    <property type="entry name" value="DHHA2_dom_sf"/>
</dbReference>
<protein>
    <submittedName>
        <fullName evidence="1">Uncharacterized protein</fullName>
    </submittedName>
</protein>
<proteinExistence type="predicted"/>
<dbReference type="Proteomes" id="UP001476798">
    <property type="component" value="Unassembled WGS sequence"/>
</dbReference>
<name>A0ABV0PMT7_9TELE</name>
<comment type="caution">
    <text evidence="1">The sequence shown here is derived from an EMBL/GenBank/DDBJ whole genome shotgun (WGS) entry which is preliminary data.</text>
</comment>
<accession>A0ABV0PMT7</accession>
<evidence type="ECO:0000313" key="1">
    <source>
        <dbReference type="EMBL" id="MEQ2184815.1"/>
    </source>
</evidence>
<organism evidence="1 2">
    <name type="scientific">Goodea atripinnis</name>
    <dbReference type="NCBI Taxonomy" id="208336"/>
    <lineage>
        <taxon>Eukaryota</taxon>
        <taxon>Metazoa</taxon>
        <taxon>Chordata</taxon>
        <taxon>Craniata</taxon>
        <taxon>Vertebrata</taxon>
        <taxon>Euteleostomi</taxon>
        <taxon>Actinopterygii</taxon>
        <taxon>Neopterygii</taxon>
        <taxon>Teleostei</taxon>
        <taxon>Neoteleostei</taxon>
        <taxon>Acanthomorphata</taxon>
        <taxon>Ovalentaria</taxon>
        <taxon>Atherinomorphae</taxon>
        <taxon>Cyprinodontiformes</taxon>
        <taxon>Goodeidae</taxon>
        <taxon>Goodea</taxon>
    </lineage>
</organism>
<dbReference type="EMBL" id="JAHRIO010080714">
    <property type="protein sequence ID" value="MEQ2184815.1"/>
    <property type="molecule type" value="Genomic_DNA"/>
</dbReference>
<reference evidence="1 2" key="1">
    <citation type="submission" date="2021-06" db="EMBL/GenBank/DDBJ databases">
        <authorList>
            <person name="Palmer J.M."/>
        </authorList>
    </citation>
    <scope>NUCLEOTIDE SEQUENCE [LARGE SCALE GENOMIC DNA]</scope>
    <source>
        <strain evidence="1 2">GA_2019</strain>
        <tissue evidence="1">Muscle</tissue>
    </source>
</reference>
<sequence>MPPRGTLFQALQDAKFDVSAELSAFCQKSGFDLLLMMTISFTESKEPIRELVVFSHSASCREQVSKYLEQAHNPVLNLSPISCPHPHISAYQQGKDFTWFSRTSCTRWSLLTSDLSSVGPQGVSVVIPSSLIPHQCQRMGRDSQYRTSEPKLLLSGKRFNLRSIPVELKLVLQNQSNRTGPFSVGYTQYSRLRVAAEALDPKNIQDMELKEEWQDDGFPR</sequence>
<evidence type="ECO:0000313" key="2">
    <source>
        <dbReference type="Proteomes" id="UP001476798"/>
    </source>
</evidence>
<gene>
    <name evidence="1" type="ORF">GOODEAATRI_011968</name>
</gene>